<proteinExistence type="predicted"/>
<reference evidence="3" key="1">
    <citation type="submission" date="2021-02" db="EMBL/GenBank/DDBJ databases">
        <title>Genome sequence Cadophora malorum strain M34.</title>
        <authorList>
            <person name="Stefanovic E."/>
            <person name="Vu D."/>
            <person name="Scully C."/>
            <person name="Dijksterhuis J."/>
            <person name="Roader J."/>
            <person name="Houbraken J."/>
        </authorList>
    </citation>
    <scope>NUCLEOTIDE SEQUENCE</scope>
    <source>
        <strain evidence="3">M34</strain>
    </source>
</reference>
<gene>
    <name evidence="3" type="ORF">IFR04_011354</name>
</gene>
<dbReference type="AlphaFoldDB" id="A0A8H7W502"/>
<dbReference type="InterPro" id="IPR011990">
    <property type="entry name" value="TPR-like_helical_dom_sf"/>
</dbReference>
<dbReference type="InterPro" id="IPR031352">
    <property type="entry name" value="SesA"/>
</dbReference>
<evidence type="ECO:0008006" key="5">
    <source>
        <dbReference type="Google" id="ProtNLM"/>
    </source>
</evidence>
<dbReference type="Proteomes" id="UP000664132">
    <property type="component" value="Unassembled WGS sequence"/>
</dbReference>
<dbReference type="PANTHER" id="PTHR46082:SF11">
    <property type="entry name" value="AAA+ ATPASE DOMAIN-CONTAINING PROTEIN-RELATED"/>
    <property type="match status" value="1"/>
</dbReference>
<dbReference type="Pfam" id="PF13424">
    <property type="entry name" value="TPR_12"/>
    <property type="match status" value="1"/>
</dbReference>
<dbReference type="Gene3D" id="1.25.40.10">
    <property type="entry name" value="Tetratricopeptide repeat domain"/>
    <property type="match status" value="2"/>
</dbReference>
<dbReference type="InterPro" id="IPR053137">
    <property type="entry name" value="NLR-like"/>
</dbReference>
<dbReference type="Gene3D" id="3.40.50.300">
    <property type="entry name" value="P-loop containing nucleotide triphosphate hydrolases"/>
    <property type="match status" value="1"/>
</dbReference>
<dbReference type="SUPFAM" id="SSF52540">
    <property type="entry name" value="P-loop containing nucleoside triphosphate hydrolases"/>
    <property type="match status" value="1"/>
</dbReference>
<dbReference type="PANTHER" id="PTHR46082">
    <property type="entry name" value="ATP/GTP-BINDING PROTEIN-RELATED"/>
    <property type="match status" value="1"/>
</dbReference>
<dbReference type="Pfam" id="PF17107">
    <property type="entry name" value="SesA"/>
    <property type="match status" value="1"/>
</dbReference>
<keyword evidence="4" id="KW-1185">Reference proteome</keyword>
<dbReference type="OrthoDB" id="1658288at2759"/>
<dbReference type="EMBL" id="JAFJYH010000220">
    <property type="protein sequence ID" value="KAG4415482.1"/>
    <property type="molecule type" value="Genomic_DNA"/>
</dbReference>
<name>A0A8H7W502_9HELO</name>
<sequence length="1133" mass="126823">MAEALAVVGIIANFVALVDIGTKVLSRLHEYSENSVRLPKAFQGIAADLPLVLDTVERTSQQARSGAVSDATLNKLQPLVGRCKSMVEELDKLLIKLLPEEKDSLWRRGKKTLMSLTQEKDIEEIAREIQKIVWTLTYFQSATGPVSIEQLPVSLVVPESVADDSASEPDHPRAQSTGLPYAKETFIGRETILSMLAKSLCLPGQSCKAVLFGLGGIGKTRIAIETAKLFSKEAISIFWVHASSSARFEKGYIEILKNNDISGWDESQTRPMLESGVENSVLPLVKQWLEGPQSGKWLLILDNADDYDLLYGPTRHIDYLPSCNHGSILMTTRNNKVAVDFAPSAGIIEVTPFDKHEVYLFFSNRFGSENSVDESVAYWKLAAELESVPLALTQAAAFILGNRISIQEYLILYRENDKNKIRLLSENFEDPGRDREIKNPVATTYAISFEHLRVHHHLAAEVLSRMCVLDPQGIPETLVKFGINSVDVAVALGTLQAFSLISSRTDETLQIRRNERTFDIHHLVYLAMRSWLASEMMLVPTTVQATKIMNFRLSRMTWETKLTWSAYLPHAAKLLHENRVEDLLPGKAYMKRALRIATYEDRIIEPLESENFADRHHTPGHSTDKDPCPACFASLHYKVSECFGLDGNYALALSYAEESFVIRTFTLGTCHVDTISSMIQVVQLLTEEGGYLALKSAAVLGNQAVTQSLKYGEDHFLHLESMLALSSNFCKQRQYRSARDLGEKVLSSHSRRYGPSDARTWESMTNLATTNAYLQPDEALDLFQKVAEMRTKFLGPDHPQTLLSVTNLAAMYSKIGDRSTAATLQVKTLAARRRVTGDKHPETMRCMANLATTCTALGAFRKAEKLYKEVLELRQEGLAPLHPDTLTSMANLGRLYMKEQRWQEAREIFGKVVPWSKEKLGEIHPDTIKRDVKLQICINECNNSRIPNSIANGSIRSNQVDNAAQLAEAVASHQTRKILYNCLLAVLRPPCSLWGIDYRSGIKQGFRLCVFCIRRMIGIAIPIVYFLDAVYERREGWLQSDYYWPDSDGAEWAAVASISSGGLRPVNSIRSGGSDPVSNRARNSKNLAVVESLHSETTHFGIRIFHIEPGLFKTELLNDTNTHFVTSHLGDYM</sequence>
<evidence type="ECO:0000259" key="1">
    <source>
        <dbReference type="Pfam" id="PF00931"/>
    </source>
</evidence>
<feature type="domain" description="NACHT-NTPase and P-loop NTPases N-terminal" evidence="2">
    <location>
        <begin position="11"/>
        <end position="133"/>
    </location>
</feature>
<protein>
    <recommendedName>
        <fullName evidence="5">NACHT-NTPase and P-loop NTPases N-terminal domain-containing protein</fullName>
    </recommendedName>
</protein>
<dbReference type="SUPFAM" id="SSF48452">
    <property type="entry name" value="TPR-like"/>
    <property type="match status" value="1"/>
</dbReference>
<accession>A0A8H7W502</accession>
<dbReference type="Pfam" id="PF13374">
    <property type="entry name" value="TPR_10"/>
    <property type="match status" value="2"/>
</dbReference>
<dbReference type="InterPro" id="IPR002182">
    <property type="entry name" value="NB-ARC"/>
</dbReference>
<organism evidence="3 4">
    <name type="scientific">Cadophora malorum</name>
    <dbReference type="NCBI Taxonomy" id="108018"/>
    <lineage>
        <taxon>Eukaryota</taxon>
        <taxon>Fungi</taxon>
        <taxon>Dikarya</taxon>
        <taxon>Ascomycota</taxon>
        <taxon>Pezizomycotina</taxon>
        <taxon>Leotiomycetes</taxon>
        <taxon>Helotiales</taxon>
        <taxon>Ploettnerulaceae</taxon>
        <taxon>Cadophora</taxon>
    </lineage>
</organism>
<comment type="caution">
    <text evidence="3">The sequence shown here is derived from an EMBL/GenBank/DDBJ whole genome shotgun (WGS) entry which is preliminary data.</text>
</comment>
<dbReference type="Pfam" id="PF00931">
    <property type="entry name" value="NB-ARC"/>
    <property type="match status" value="1"/>
</dbReference>
<evidence type="ECO:0000313" key="3">
    <source>
        <dbReference type="EMBL" id="KAG4415482.1"/>
    </source>
</evidence>
<evidence type="ECO:0000313" key="4">
    <source>
        <dbReference type="Proteomes" id="UP000664132"/>
    </source>
</evidence>
<evidence type="ECO:0000259" key="2">
    <source>
        <dbReference type="Pfam" id="PF17107"/>
    </source>
</evidence>
<dbReference type="InterPro" id="IPR027417">
    <property type="entry name" value="P-loop_NTPase"/>
</dbReference>
<feature type="domain" description="NB-ARC" evidence="1">
    <location>
        <begin position="210"/>
        <end position="367"/>
    </location>
</feature>